<keyword evidence="4" id="KW-0747">Spliceosome</keyword>
<dbReference type="Gene3D" id="3.40.50.150">
    <property type="entry name" value="Vaccinia Virus protein VP39"/>
    <property type="match status" value="1"/>
</dbReference>
<dbReference type="Gene3D" id="2.30.30.100">
    <property type="match status" value="1"/>
</dbReference>
<keyword evidence="6" id="KW-0508">mRNA splicing</keyword>
<dbReference type="PROSITE" id="PS52002">
    <property type="entry name" value="SM"/>
    <property type="match status" value="1"/>
</dbReference>
<evidence type="ECO:0000313" key="12">
    <source>
        <dbReference type="EMBL" id="KAF1940227.1"/>
    </source>
</evidence>
<keyword evidence="13" id="KW-1185">Reference proteome</keyword>
<dbReference type="Proteomes" id="UP000800038">
    <property type="component" value="Unassembled WGS sequence"/>
</dbReference>
<evidence type="ECO:0000259" key="11">
    <source>
        <dbReference type="PROSITE" id="PS52002"/>
    </source>
</evidence>
<dbReference type="GO" id="GO:1990726">
    <property type="term" value="C:Lsm1-7-Pat1 complex"/>
    <property type="evidence" value="ECO:0007669"/>
    <property type="project" value="TreeGrafter"/>
</dbReference>
<organism evidence="12 13">
    <name type="scientific">Clathrospora elynae</name>
    <dbReference type="NCBI Taxonomy" id="706981"/>
    <lineage>
        <taxon>Eukaryota</taxon>
        <taxon>Fungi</taxon>
        <taxon>Dikarya</taxon>
        <taxon>Ascomycota</taxon>
        <taxon>Pezizomycotina</taxon>
        <taxon>Dothideomycetes</taxon>
        <taxon>Pleosporomycetidae</taxon>
        <taxon>Pleosporales</taxon>
        <taxon>Diademaceae</taxon>
        <taxon>Clathrospora</taxon>
    </lineage>
</organism>
<dbReference type="GO" id="GO:0000398">
    <property type="term" value="P:mRNA splicing, via spliceosome"/>
    <property type="evidence" value="ECO:0007669"/>
    <property type="project" value="TreeGrafter"/>
</dbReference>
<dbReference type="PANTHER" id="PTHR13829:SF2">
    <property type="entry name" value="U6 SNRNA-ASSOCIATED SM-LIKE PROTEIN LSM2"/>
    <property type="match status" value="1"/>
</dbReference>
<keyword evidence="7" id="KW-0539">Nucleus</keyword>
<dbReference type="SUPFAM" id="SSF53335">
    <property type="entry name" value="S-adenosyl-L-methionine-dependent methyltransferases"/>
    <property type="match status" value="1"/>
</dbReference>
<feature type="compositionally biased region" description="Basic and acidic residues" evidence="9">
    <location>
        <begin position="1161"/>
        <end position="1171"/>
    </location>
</feature>
<feature type="compositionally biased region" description="Low complexity" evidence="9">
    <location>
        <begin position="1146"/>
        <end position="1160"/>
    </location>
</feature>
<dbReference type="CDD" id="cd01725">
    <property type="entry name" value="LSm2"/>
    <property type="match status" value="1"/>
</dbReference>
<feature type="region of interest" description="Disordered" evidence="9">
    <location>
        <begin position="1145"/>
        <end position="1199"/>
    </location>
</feature>
<comment type="similarity">
    <text evidence="2">Belongs to the snRNP Sm proteins family.</text>
</comment>
<evidence type="ECO:0000256" key="10">
    <source>
        <dbReference type="SAM" id="Phobius"/>
    </source>
</evidence>
<dbReference type="InterPro" id="IPR029063">
    <property type="entry name" value="SAM-dependent_MTases_sf"/>
</dbReference>
<keyword evidence="3" id="KW-0507">mRNA processing</keyword>
<sequence>MPEMLHPAVYDPAALGTMVDSQYALSPLDQRQALNTLNDDSIIPAYYFAPRHSTTTTYPHSAVSPHDDFPTPRARLFDMTQQVSPRFPVHSATYPPANRASRADSDFDSLYDITDDEAEVPLHASASVKKIATRPKRGRYPSIIIPSPSAWPTIEKLKSATSAMPVTPSLLLTPSRRFLEMIDSHNLQVPERSAAPSLDGSLTSEEMDKLSCPATPEIQRRRGSFSSVDSWGPVQLDLQAMETLQHLGNSPSTEQYEQQVPQSIEMRGEMQEVSRPSLGLSIPASVFGNGSSGSTPVSALSVPSPGGFFSSLQSNARHTWSIPKRQESVPNTSTAEKFYNLPWENRRNTSPHPVPALPQRISTLAGSTLDGFDEPLATSRPVILSPTDENVEIKEINPSKTIFQYNKNYNAELQKTSTANLEMTGRWLEEQDELQAALRDMNDISSPSLSSGTHSRENSVDKPVVKKSVKFAEEPAKSPIEEASPEPVLTYVQGLEYLRTRSQKKDTFIHRQTRAEAMHVQRRCSPLAHRDQLLGKFELGQPDRPAPPRPVSEFFVNDPTVLKERIARAQMERQALDQMLPIHWVLQAQKQLNGGKLLSKPAVRCITRASAPRILDVGGVATNDWAWDVAYDYPYATVTTVYTAGNNMSANVLGPYNHKHLTVPNLWTLPFPSGHFDVVSARTLYELLKTSKPIARSSDEYDLCLKECYRCLKPGGILDFSLMDADVVHAGRNAQAMGVEFGFNLKTRGYDAQPTKTFLPRVSKAGFKDVQRAWIVLPMGKTAANWRETLTVGAEPKQQERRITEDGEVELGDSPVYGTTIDAAMLTGVVGSWAWERWLLRLQMEMGKEEEKLLEGVVQRKVSFVDQWNMQPPVGYLERNVWNGAAEQRQQSRTPRGPCSASSLPLQACPAKVATAPRRFTTAHSLAAMLFFSFFKTLVEHEITVELKNEVQIRGTLKSVDQYLNIKLDNAEAVDEIRWPHLCSTKDMFIRGSVVRYVHLPSGAVDTALLEDATRREAEAAKNKAKQVARPVHSSLFFIREYIPPRHSTITTTITPSAIAITLFTTVSSSLTALATAALSAIFSVLAIMAVRSAPPPAQNTPHATKTDAQVIALIAGLFGLTLLGIFVWLMYYCSIKSISCDFGEETTPSGSSKTGSAGSKEGKSENKEGSVAKTAHPTRSVLSRDTETAMTPRNDAWKDLESAGEAVRGIGARTIPKRTSVARLEMEALRDIRAI</sequence>
<dbReference type="FunFam" id="2.30.30.100:FF:000009">
    <property type="entry name" value="U6 snRNA-associated Sm-like protein LSm2"/>
    <property type="match status" value="1"/>
</dbReference>
<keyword evidence="10" id="KW-0812">Transmembrane</keyword>
<dbReference type="GO" id="GO:0008757">
    <property type="term" value="F:S-adenosylmethionine-dependent methyltransferase activity"/>
    <property type="evidence" value="ECO:0007669"/>
    <property type="project" value="InterPro"/>
</dbReference>
<keyword evidence="8" id="KW-0687">Ribonucleoprotein</keyword>
<evidence type="ECO:0000256" key="2">
    <source>
        <dbReference type="ARBA" id="ARBA00006850"/>
    </source>
</evidence>
<dbReference type="SUPFAM" id="SSF50182">
    <property type="entry name" value="Sm-like ribonucleoproteins"/>
    <property type="match status" value="1"/>
</dbReference>
<comment type="subcellular location">
    <subcellularLocation>
        <location evidence="1">Nucleus</location>
    </subcellularLocation>
</comment>
<keyword evidence="10" id="KW-1133">Transmembrane helix</keyword>
<protein>
    <recommendedName>
        <fullName evidence="11">Sm domain-containing protein</fullName>
    </recommendedName>
</protein>
<name>A0A6A5ST25_9PLEO</name>
<dbReference type="OrthoDB" id="10256176at2759"/>
<evidence type="ECO:0000256" key="9">
    <source>
        <dbReference type="SAM" id="MobiDB-lite"/>
    </source>
</evidence>
<dbReference type="Pfam" id="PF08241">
    <property type="entry name" value="Methyltransf_11"/>
    <property type="match status" value="1"/>
</dbReference>
<proteinExistence type="inferred from homology"/>
<evidence type="ECO:0000256" key="5">
    <source>
        <dbReference type="ARBA" id="ARBA00022884"/>
    </source>
</evidence>
<evidence type="ECO:0000256" key="6">
    <source>
        <dbReference type="ARBA" id="ARBA00023187"/>
    </source>
</evidence>
<dbReference type="InterPro" id="IPR013216">
    <property type="entry name" value="Methyltransf_11"/>
</dbReference>
<dbReference type="AlphaFoldDB" id="A0A6A5ST25"/>
<dbReference type="GO" id="GO:0000932">
    <property type="term" value="C:P-body"/>
    <property type="evidence" value="ECO:0007669"/>
    <property type="project" value="TreeGrafter"/>
</dbReference>
<dbReference type="InterPro" id="IPR001163">
    <property type="entry name" value="Sm_dom_euk/arc"/>
</dbReference>
<keyword evidence="5" id="KW-0694">RNA-binding</keyword>
<evidence type="ECO:0000256" key="4">
    <source>
        <dbReference type="ARBA" id="ARBA00022728"/>
    </source>
</evidence>
<dbReference type="InterPro" id="IPR047575">
    <property type="entry name" value="Sm"/>
</dbReference>
<feature type="domain" description="Sm" evidence="11">
    <location>
        <begin position="930"/>
        <end position="1004"/>
    </location>
</feature>
<dbReference type="EMBL" id="ML976066">
    <property type="protein sequence ID" value="KAF1940227.1"/>
    <property type="molecule type" value="Genomic_DNA"/>
</dbReference>
<evidence type="ECO:0000313" key="13">
    <source>
        <dbReference type="Proteomes" id="UP000800038"/>
    </source>
</evidence>
<feature type="transmembrane region" description="Helical" evidence="10">
    <location>
        <begin position="1111"/>
        <end position="1132"/>
    </location>
</feature>
<dbReference type="PANTHER" id="PTHR13829">
    <property type="entry name" value="SNRNP CORE PROTEIN FAMILY MEMBER"/>
    <property type="match status" value="1"/>
</dbReference>
<gene>
    <name evidence="12" type="ORF">EJ02DRAFT_467488</name>
</gene>
<evidence type="ECO:0000256" key="1">
    <source>
        <dbReference type="ARBA" id="ARBA00004123"/>
    </source>
</evidence>
<dbReference type="InterPro" id="IPR010920">
    <property type="entry name" value="LSM_dom_sf"/>
</dbReference>
<evidence type="ECO:0000256" key="7">
    <source>
        <dbReference type="ARBA" id="ARBA00023242"/>
    </source>
</evidence>
<dbReference type="GO" id="GO:0003723">
    <property type="term" value="F:RNA binding"/>
    <property type="evidence" value="ECO:0007669"/>
    <property type="project" value="UniProtKB-KW"/>
</dbReference>
<dbReference type="GO" id="GO:0005688">
    <property type="term" value="C:U6 snRNP"/>
    <property type="evidence" value="ECO:0007669"/>
    <property type="project" value="TreeGrafter"/>
</dbReference>
<dbReference type="SMART" id="SM00651">
    <property type="entry name" value="Sm"/>
    <property type="match status" value="1"/>
</dbReference>
<keyword evidence="10" id="KW-0472">Membrane</keyword>
<evidence type="ECO:0000256" key="8">
    <source>
        <dbReference type="ARBA" id="ARBA00023274"/>
    </source>
</evidence>
<dbReference type="GO" id="GO:0046540">
    <property type="term" value="C:U4/U6 x U5 tri-snRNP complex"/>
    <property type="evidence" value="ECO:0007669"/>
    <property type="project" value="TreeGrafter"/>
</dbReference>
<dbReference type="GO" id="GO:0071013">
    <property type="term" value="C:catalytic step 2 spliceosome"/>
    <property type="evidence" value="ECO:0007669"/>
    <property type="project" value="TreeGrafter"/>
</dbReference>
<accession>A0A6A5ST25</accession>
<dbReference type="InterPro" id="IPR016654">
    <property type="entry name" value="U6_snRNA_Lsm2"/>
</dbReference>
<dbReference type="Pfam" id="PF01423">
    <property type="entry name" value="LSM"/>
    <property type="match status" value="1"/>
</dbReference>
<feature type="transmembrane region" description="Helical" evidence="10">
    <location>
        <begin position="1071"/>
        <end position="1091"/>
    </location>
</feature>
<dbReference type="GO" id="GO:0071011">
    <property type="term" value="C:precatalytic spliceosome"/>
    <property type="evidence" value="ECO:0007669"/>
    <property type="project" value="TreeGrafter"/>
</dbReference>
<reference evidence="12" key="1">
    <citation type="journal article" date="2020" name="Stud. Mycol.">
        <title>101 Dothideomycetes genomes: a test case for predicting lifestyles and emergence of pathogens.</title>
        <authorList>
            <person name="Haridas S."/>
            <person name="Albert R."/>
            <person name="Binder M."/>
            <person name="Bloem J."/>
            <person name="Labutti K."/>
            <person name="Salamov A."/>
            <person name="Andreopoulos B."/>
            <person name="Baker S."/>
            <person name="Barry K."/>
            <person name="Bills G."/>
            <person name="Bluhm B."/>
            <person name="Cannon C."/>
            <person name="Castanera R."/>
            <person name="Culley D."/>
            <person name="Daum C."/>
            <person name="Ezra D."/>
            <person name="Gonzalez J."/>
            <person name="Henrissat B."/>
            <person name="Kuo A."/>
            <person name="Liang C."/>
            <person name="Lipzen A."/>
            <person name="Lutzoni F."/>
            <person name="Magnuson J."/>
            <person name="Mondo S."/>
            <person name="Nolan M."/>
            <person name="Ohm R."/>
            <person name="Pangilinan J."/>
            <person name="Park H.-J."/>
            <person name="Ramirez L."/>
            <person name="Alfaro M."/>
            <person name="Sun H."/>
            <person name="Tritt A."/>
            <person name="Yoshinaga Y."/>
            <person name="Zwiers L.-H."/>
            <person name="Turgeon B."/>
            <person name="Goodwin S."/>
            <person name="Spatafora J."/>
            <person name="Crous P."/>
            <person name="Grigoriev I."/>
        </authorList>
    </citation>
    <scope>NUCLEOTIDE SEQUENCE</scope>
    <source>
        <strain evidence="12">CBS 161.51</strain>
    </source>
</reference>
<evidence type="ECO:0000256" key="3">
    <source>
        <dbReference type="ARBA" id="ARBA00022664"/>
    </source>
</evidence>